<dbReference type="Gene3D" id="3.30.40.10">
    <property type="entry name" value="Zinc/RING finger domain, C3HC4 (zinc finger)"/>
    <property type="match status" value="1"/>
</dbReference>
<dbReference type="GO" id="GO:0061630">
    <property type="term" value="F:ubiquitin protein ligase activity"/>
    <property type="evidence" value="ECO:0007669"/>
    <property type="project" value="InterPro"/>
</dbReference>
<dbReference type="PROSITE" id="PS50089">
    <property type="entry name" value="ZF_RING_2"/>
    <property type="match status" value="1"/>
</dbReference>
<keyword evidence="4" id="KW-0862">Zinc</keyword>
<dbReference type="InterPro" id="IPR013083">
    <property type="entry name" value="Znf_RING/FYVE/PHD"/>
</dbReference>
<dbReference type="InterPro" id="IPR042862">
    <property type="entry name" value="RNF32"/>
</dbReference>
<dbReference type="RefSeq" id="XP_002769677.1">
    <property type="nucleotide sequence ID" value="XM_002769631.1"/>
</dbReference>
<keyword evidence="4" id="KW-0863">Zinc-finger</keyword>
<dbReference type="AlphaFoldDB" id="C5LLJ7"/>
<dbReference type="Pfam" id="PF00612">
    <property type="entry name" value="IQ"/>
    <property type="match status" value="1"/>
</dbReference>
<dbReference type="InterPro" id="IPR001841">
    <property type="entry name" value="Znf_RING"/>
</dbReference>
<dbReference type="InParanoid" id="C5LLJ7"/>
<feature type="region of interest" description="Disordered" evidence="5">
    <location>
        <begin position="38"/>
        <end position="61"/>
    </location>
</feature>
<dbReference type="OrthoDB" id="8062037at2759"/>
<organism evidence="8">
    <name type="scientific">Perkinsus marinus (strain ATCC 50983 / TXsc)</name>
    <dbReference type="NCBI Taxonomy" id="423536"/>
    <lineage>
        <taxon>Eukaryota</taxon>
        <taxon>Sar</taxon>
        <taxon>Alveolata</taxon>
        <taxon>Perkinsozoa</taxon>
        <taxon>Perkinsea</taxon>
        <taxon>Perkinsida</taxon>
        <taxon>Perkinsidae</taxon>
        <taxon>Perkinsus</taxon>
    </lineage>
</organism>
<dbReference type="InterPro" id="IPR000048">
    <property type="entry name" value="IQ_motif_EF-hand-BS"/>
</dbReference>
<dbReference type="PROSITE" id="PS50096">
    <property type="entry name" value="IQ"/>
    <property type="match status" value="1"/>
</dbReference>
<evidence type="ECO:0000256" key="5">
    <source>
        <dbReference type="SAM" id="MobiDB-lite"/>
    </source>
</evidence>
<evidence type="ECO:0000313" key="8">
    <source>
        <dbReference type="Proteomes" id="UP000007800"/>
    </source>
</evidence>
<feature type="domain" description="RING-type" evidence="6">
    <location>
        <begin position="115"/>
        <end position="159"/>
    </location>
</feature>
<name>C5LLJ7_PERM5</name>
<dbReference type="PANTHER" id="PTHR14991">
    <property type="entry name" value="RING FINGER PROTEIN 32"/>
    <property type="match status" value="1"/>
</dbReference>
<dbReference type="Proteomes" id="UP000007800">
    <property type="component" value="Unassembled WGS sequence"/>
</dbReference>
<evidence type="ECO:0000313" key="7">
    <source>
        <dbReference type="EMBL" id="EER02395.1"/>
    </source>
</evidence>
<dbReference type="EMBL" id="GG683224">
    <property type="protein sequence ID" value="EER02395.1"/>
    <property type="molecule type" value="Genomic_DNA"/>
</dbReference>
<evidence type="ECO:0000256" key="1">
    <source>
        <dbReference type="ARBA" id="ARBA00013928"/>
    </source>
</evidence>
<dbReference type="SMART" id="SM00184">
    <property type="entry name" value="RING"/>
    <property type="match status" value="1"/>
</dbReference>
<keyword evidence="3" id="KW-0498">Mitosis</keyword>
<dbReference type="GO" id="GO:0008270">
    <property type="term" value="F:zinc ion binding"/>
    <property type="evidence" value="ECO:0007669"/>
    <property type="project" value="UniProtKB-KW"/>
</dbReference>
<dbReference type="SUPFAM" id="SSF57850">
    <property type="entry name" value="RING/U-box"/>
    <property type="match status" value="1"/>
</dbReference>
<dbReference type="PANTHER" id="PTHR14991:SF0">
    <property type="entry name" value="RING FINGER PROTEIN 32"/>
    <property type="match status" value="1"/>
</dbReference>
<evidence type="ECO:0000259" key="6">
    <source>
        <dbReference type="PROSITE" id="PS50089"/>
    </source>
</evidence>
<dbReference type="OMA" id="KHNNELM"/>
<evidence type="ECO:0000256" key="3">
    <source>
        <dbReference type="ARBA" id="ARBA00022776"/>
    </source>
</evidence>
<dbReference type="InterPro" id="IPR024991">
    <property type="entry name" value="RING-H2_APC11"/>
</dbReference>
<dbReference type="GO" id="GO:0005680">
    <property type="term" value="C:anaphase-promoting complex"/>
    <property type="evidence" value="ECO:0007669"/>
    <property type="project" value="InterPro"/>
</dbReference>
<protein>
    <recommendedName>
        <fullName evidence="1">Anaphase-promoting complex subunit 11</fullName>
    </recommendedName>
</protein>
<keyword evidence="4" id="KW-0479">Metal-binding</keyword>
<reference evidence="7 8" key="1">
    <citation type="submission" date="2008-07" db="EMBL/GenBank/DDBJ databases">
        <authorList>
            <person name="El-Sayed N."/>
            <person name="Caler E."/>
            <person name="Inman J."/>
            <person name="Amedeo P."/>
            <person name="Hass B."/>
            <person name="Wortman J."/>
        </authorList>
    </citation>
    <scope>NUCLEOTIDE SEQUENCE [LARGE SCALE GENOMIC DNA]</scope>
    <source>
        <strain evidence="8">ATCC 50983 / TXsc</strain>
    </source>
</reference>
<dbReference type="GeneID" id="9047236"/>
<keyword evidence="2" id="KW-0132">Cell division</keyword>
<proteinExistence type="predicted"/>
<gene>
    <name evidence="7" type="ORF">Pmar_PMAR004149</name>
</gene>
<sequence length="340" mass="38491">MSEPEHSGGSSPPHWVRSNTGSAAAAIQAHYSIKGLSGGRPLGLMKKKRPPRGRMAPQGLARKSELSYDDKMLQYAASLTVAEKAGLVESPRRPLTEEEWKTVKSLSDSRSDVSCSICREPFRDTSQLILACTHSFHQRCFLSYLHYAGSETSKCPMCRAEAHDWTTHDGGLNVWRTKCATTIQCRWRGYIQRSRLMREQLPPGSLLRRKYTLRMLEAASRRAEHLGQARSDAVEKLLKDMDRTTLESSRVLRESLAALEMFRKSSSLDKAEDSGPTLPDADIPNWLHEAVANVLERGDCDCPICYDHKCLDSFESFKVFETRSCPMCRQTYDRRPWPCM</sequence>
<keyword evidence="3" id="KW-0131">Cell cycle</keyword>
<dbReference type="GO" id="GO:0031145">
    <property type="term" value="P:anaphase-promoting complex-dependent catabolic process"/>
    <property type="evidence" value="ECO:0007669"/>
    <property type="project" value="InterPro"/>
</dbReference>
<accession>C5LLJ7</accession>
<feature type="region of interest" description="Disordered" evidence="5">
    <location>
        <begin position="1"/>
        <end position="21"/>
    </location>
</feature>
<dbReference type="GO" id="GO:0097602">
    <property type="term" value="F:cullin family protein binding"/>
    <property type="evidence" value="ECO:0007669"/>
    <property type="project" value="InterPro"/>
</dbReference>
<dbReference type="Pfam" id="PF12861">
    <property type="entry name" value="zf-ANAPC11"/>
    <property type="match status" value="1"/>
</dbReference>
<keyword evidence="8" id="KW-1185">Reference proteome</keyword>
<evidence type="ECO:0000256" key="2">
    <source>
        <dbReference type="ARBA" id="ARBA00022618"/>
    </source>
</evidence>
<dbReference type="GO" id="GO:0051301">
    <property type="term" value="P:cell division"/>
    <property type="evidence" value="ECO:0007669"/>
    <property type="project" value="UniProtKB-KW"/>
</dbReference>
<evidence type="ECO:0000256" key="4">
    <source>
        <dbReference type="PROSITE-ProRule" id="PRU00175"/>
    </source>
</evidence>